<feature type="signal peptide" evidence="1">
    <location>
        <begin position="1"/>
        <end position="28"/>
    </location>
</feature>
<dbReference type="InterPro" id="IPR007210">
    <property type="entry name" value="ABC_Gly_betaine_transp_sub-bd"/>
</dbReference>
<feature type="chain" id="PRO_5046189083" evidence="1">
    <location>
        <begin position="29"/>
        <end position="330"/>
    </location>
</feature>
<dbReference type="Proteomes" id="UP000766570">
    <property type="component" value="Unassembled WGS sequence"/>
</dbReference>
<feature type="domain" description="ABC-type glycine betaine transport system substrate-binding" evidence="2">
    <location>
        <begin position="51"/>
        <end position="321"/>
    </location>
</feature>
<keyword evidence="4" id="KW-1185">Reference proteome</keyword>
<organism evidence="3 4">
    <name type="scientific">Paeniglutamicibacter psychrophenolicus</name>
    <dbReference type="NCBI Taxonomy" id="257454"/>
    <lineage>
        <taxon>Bacteria</taxon>
        <taxon>Bacillati</taxon>
        <taxon>Actinomycetota</taxon>
        <taxon>Actinomycetes</taxon>
        <taxon>Micrococcales</taxon>
        <taxon>Micrococcaceae</taxon>
        <taxon>Paeniglutamicibacter</taxon>
    </lineage>
</organism>
<proteinExistence type="predicted"/>
<gene>
    <name evidence="3" type="ORF">JOF46_001237</name>
</gene>
<accession>A0ABS4WAU0</accession>
<dbReference type="Gene3D" id="3.40.190.120">
    <property type="entry name" value="Osmoprotection protein (prox), domain 2"/>
    <property type="match status" value="1"/>
</dbReference>
<dbReference type="CDD" id="cd13611">
    <property type="entry name" value="PBP2_YehZ"/>
    <property type="match status" value="1"/>
</dbReference>
<protein>
    <submittedName>
        <fullName evidence="3">Osmoprotectant transport system substrate-binding protein</fullName>
    </submittedName>
</protein>
<evidence type="ECO:0000259" key="2">
    <source>
        <dbReference type="Pfam" id="PF04069"/>
    </source>
</evidence>
<sequence>MRIGKRIKAAALLASAGVVLTGCGLATATAYVPPAGPGSIQVLPDLPDNATMTVTSKNYTEQLILGKIAVLAGQAAGFKINDLTNVPGSQPARELLKSGQAGMMWEYTGTAWMTYLGHEDGIADQQEMWEKVRAQDAGNGVIWGDRAPLNNTYAMAVRSEALPKLGNITKLSQLKDLSPKDLTFCVDAEFNSRSDGLNPMLELYGLKRGAADSVPDSNVGLYDTGAIYSATDAGACNFGEVFTTDGRIKALDLTVLEDDLGYFPAYNVVPVFNGKFLEKYPGIDKVFAKIAPLLTDQEMQSMNLEVDVHGEEPADVAFKWMVKEGFISEP</sequence>
<comment type="caution">
    <text evidence="3">The sequence shown here is derived from an EMBL/GenBank/DDBJ whole genome shotgun (WGS) entry which is preliminary data.</text>
</comment>
<dbReference type="SUPFAM" id="SSF53850">
    <property type="entry name" value="Periplasmic binding protein-like II"/>
    <property type="match status" value="1"/>
</dbReference>
<evidence type="ECO:0000256" key="1">
    <source>
        <dbReference type="SAM" id="SignalP"/>
    </source>
</evidence>
<dbReference type="PROSITE" id="PS51257">
    <property type="entry name" value="PROKAR_LIPOPROTEIN"/>
    <property type="match status" value="1"/>
</dbReference>
<name>A0ABS4WAU0_9MICC</name>
<dbReference type="Pfam" id="PF04069">
    <property type="entry name" value="OpuAC"/>
    <property type="match status" value="1"/>
</dbReference>
<keyword evidence="1" id="KW-0732">Signal</keyword>
<dbReference type="Gene3D" id="3.40.190.10">
    <property type="entry name" value="Periplasmic binding protein-like II"/>
    <property type="match status" value="1"/>
</dbReference>
<dbReference type="EMBL" id="JAGIOE010000001">
    <property type="protein sequence ID" value="MBP2373325.1"/>
    <property type="molecule type" value="Genomic_DNA"/>
</dbReference>
<reference evidence="3 4" key="1">
    <citation type="submission" date="2021-03" db="EMBL/GenBank/DDBJ databases">
        <title>Sequencing the genomes of 1000 actinobacteria strains.</title>
        <authorList>
            <person name="Klenk H.-P."/>
        </authorList>
    </citation>
    <scope>NUCLEOTIDE SEQUENCE [LARGE SCALE GENOMIC DNA]</scope>
    <source>
        <strain evidence="3 4">DSM 15454</strain>
    </source>
</reference>
<dbReference type="RefSeq" id="WP_209906522.1">
    <property type="nucleotide sequence ID" value="NZ_BAAAMI010000024.1"/>
</dbReference>
<evidence type="ECO:0000313" key="4">
    <source>
        <dbReference type="Proteomes" id="UP000766570"/>
    </source>
</evidence>
<evidence type="ECO:0000313" key="3">
    <source>
        <dbReference type="EMBL" id="MBP2373325.1"/>
    </source>
</evidence>